<dbReference type="SUPFAM" id="SSF46785">
    <property type="entry name" value="Winged helix' DNA-binding domain"/>
    <property type="match status" value="1"/>
</dbReference>
<dbReference type="KEGG" id="bte:BTH_II1449"/>
<dbReference type="PANTHER" id="PTHR30537">
    <property type="entry name" value="HTH-TYPE TRANSCRIPTIONAL REGULATOR"/>
    <property type="match status" value="1"/>
</dbReference>
<dbReference type="InterPro" id="IPR036390">
    <property type="entry name" value="WH_DNA-bd_sf"/>
</dbReference>
<sequence length="305" mass="34395">MPARLRVFRVPSSTAMRRLPPLNALQIFATVARHRSFTRAADALCVTQGAISRQIQSLEAHYGFPLFMRHARGLTLTAEGEQLLPVVVESFARIEDISLKLTRQRTDLALKVPTCVMRWVLPRIMRFQREHPDLHVQMTTTWRHDVDFQSEPFDAAIVYGASPGPDVTAVPLFDERLTPVCSPDLLTDKPISHAGDLARHTLLHPTRDHRDWRRWLEYAGVADVDPDRGPSFDSLDLATSAAMQGFGVALGDLTLSEEDLAARRLATPLDIVLKTGARYDFVYPHSVAQQQKIRRFSAWLDANRD</sequence>
<keyword evidence="7" id="KW-1185">Reference proteome</keyword>
<dbReference type="EMBL" id="CP000085">
    <property type="protein sequence ID" value="ABC34227.1"/>
    <property type="molecule type" value="Genomic_DNA"/>
</dbReference>
<keyword evidence="3" id="KW-0238">DNA-binding</keyword>
<name>Q2T5A4_BURTA</name>
<dbReference type="InterPro" id="IPR058163">
    <property type="entry name" value="LysR-type_TF_proteobact-type"/>
</dbReference>
<comment type="similarity">
    <text evidence="1">Belongs to the LysR transcriptional regulatory family.</text>
</comment>
<dbReference type="InterPro" id="IPR036388">
    <property type="entry name" value="WH-like_DNA-bd_sf"/>
</dbReference>
<dbReference type="PANTHER" id="PTHR30537:SF26">
    <property type="entry name" value="GLYCINE CLEAVAGE SYSTEM TRANSCRIPTIONAL ACTIVATOR"/>
    <property type="match status" value="1"/>
</dbReference>
<dbReference type="PRINTS" id="PR00039">
    <property type="entry name" value="HTHLYSR"/>
</dbReference>
<feature type="domain" description="HTH lysR-type" evidence="5">
    <location>
        <begin position="20"/>
        <end position="77"/>
    </location>
</feature>
<dbReference type="Gene3D" id="1.10.10.10">
    <property type="entry name" value="Winged helix-like DNA-binding domain superfamily/Winged helix DNA-binding domain"/>
    <property type="match status" value="1"/>
</dbReference>
<dbReference type="Gene3D" id="3.40.190.10">
    <property type="entry name" value="Periplasmic binding protein-like II"/>
    <property type="match status" value="2"/>
</dbReference>
<dbReference type="FunFam" id="1.10.10.10:FF:000001">
    <property type="entry name" value="LysR family transcriptional regulator"/>
    <property type="match status" value="1"/>
</dbReference>
<evidence type="ECO:0000256" key="1">
    <source>
        <dbReference type="ARBA" id="ARBA00009437"/>
    </source>
</evidence>
<dbReference type="CDD" id="cd08432">
    <property type="entry name" value="PBP2_GcdR_TrpI_HvrB_AmpR_like"/>
    <property type="match status" value="1"/>
</dbReference>
<accession>Q2T5A4</accession>
<dbReference type="GO" id="GO:0043565">
    <property type="term" value="F:sequence-specific DNA binding"/>
    <property type="evidence" value="ECO:0007669"/>
    <property type="project" value="TreeGrafter"/>
</dbReference>
<dbReference type="InterPro" id="IPR005119">
    <property type="entry name" value="LysR_subst-bd"/>
</dbReference>
<dbReference type="InterPro" id="IPR000847">
    <property type="entry name" value="LysR_HTH_N"/>
</dbReference>
<evidence type="ECO:0000256" key="3">
    <source>
        <dbReference type="ARBA" id="ARBA00023125"/>
    </source>
</evidence>
<dbReference type="Proteomes" id="UP000001930">
    <property type="component" value="Chromosome II"/>
</dbReference>
<proteinExistence type="inferred from homology"/>
<dbReference type="SUPFAM" id="SSF53850">
    <property type="entry name" value="Periplasmic binding protein-like II"/>
    <property type="match status" value="1"/>
</dbReference>
<evidence type="ECO:0000259" key="5">
    <source>
        <dbReference type="PROSITE" id="PS50931"/>
    </source>
</evidence>
<gene>
    <name evidence="6" type="ordered locus">BTH_II1449</name>
</gene>
<keyword evidence="2" id="KW-0805">Transcription regulation</keyword>
<dbReference type="GO" id="GO:0003700">
    <property type="term" value="F:DNA-binding transcription factor activity"/>
    <property type="evidence" value="ECO:0007669"/>
    <property type="project" value="InterPro"/>
</dbReference>
<reference evidence="6 7" key="1">
    <citation type="journal article" date="2005" name="BMC Genomics">
        <title>Bacterial genome adaptation to niches: divergence of the potential virulence genes in three Burkholderia species of different survival strategies.</title>
        <authorList>
            <person name="Kim H.S."/>
            <person name="Schell M.A."/>
            <person name="Yu Y."/>
            <person name="Ulrich R.L."/>
            <person name="Sarria S.H."/>
            <person name="Nierman W.C."/>
            <person name="DeShazer D."/>
        </authorList>
    </citation>
    <scope>NUCLEOTIDE SEQUENCE [LARGE SCALE GENOMIC DNA]</scope>
    <source>
        <strain evidence="7">ATCC 700388 / DSM 13276 / CCUG 48851 / CIP 106301 / E264</strain>
    </source>
</reference>
<dbReference type="Pfam" id="PF03466">
    <property type="entry name" value="LysR_substrate"/>
    <property type="match status" value="1"/>
</dbReference>
<evidence type="ECO:0000256" key="2">
    <source>
        <dbReference type="ARBA" id="ARBA00023015"/>
    </source>
</evidence>
<organism evidence="6 7">
    <name type="scientific">Burkholderia thailandensis (strain ATCC 700388 / DSM 13276 / CCUG 48851 / CIP 106301 / E264)</name>
    <dbReference type="NCBI Taxonomy" id="271848"/>
    <lineage>
        <taxon>Bacteria</taxon>
        <taxon>Pseudomonadati</taxon>
        <taxon>Pseudomonadota</taxon>
        <taxon>Betaproteobacteria</taxon>
        <taxon>Burkholderiales</taxon>
        <taxon>Burkholderiaceae</taxon>
        <taxon>Burkholderia</taxon>
        <taxon>pseudomallei group</taxon>
    </lineage>
</organism>
<dbReference type="Pfam" id="PF00126">
    <property type="entry name" value="HTH_1"/>
    <property type="match status" value="1"/>
</dbReference>
<dbReference type="FunFam" id="3.40.190.10:FF:000017">
    <property type="entry name" value="Glycine cleavage system transcriptional activator"/>
    <property type="match status" value="1"/>
</dbReference>
<evidence type="ECO:0000313" key="7">
    <source>
        <dbReference type="Proteomes" id="UP000001930"/>
    </source>
</evidence>
<dbReference type="AlphaFoldDB" id="Q2T5A4"/>
<evidence type="ECO:0000313" key="6">
    <source>
        <dbReference type="EMBL" id="ABC34227.1"/>
    </source>
</evidence>
<dbReference type="PROSITE" id="PS50931">
    <property type="entry name" value="HTH_LYSR"/>
    <property type="match status" value="1"/>
</dbReference>
<protein>
    <submittedName>
        <fullName evidence="6">Transcriptional regulator, LysR family</fullName>
    </submittedName>
</protein>
<dbReference type="HOGENOM" id="CLU_039613_37_2_4"/>
<dbReference type="GO" id="GO:0006351">
    <property type="term" value="P:DNA-templated transcription"/>
    <property type="evidence" value="ECO:0007669"/>
    <property type="project" value="TreeGrafter"/>
</dbReference>
<evidence type="ECO:0000256" key="4">
    <source>
        <dbReference type="ARBA" id="ARBA00023163"/>
    </source>
</evidence>
<keyword evidence="4" id="KW-0804">Transcription</keyword>